<evidence type="ECO:0000313" key="3">
    <source>
        <dbReference type="EMBL" id="CAH3148126.1"/>
    </source>
</evidence>
<accession>A0ABN8PQA0</accession>
<feature type="transmembrane region" description="Helical" evidence="1">
    <location>
        <begin position="432"/>
        <end position="455"/>
    </location>
</feature>
<evidence type="ECO:0000256" key="2">
    <source>
        <dbReference type="SAM" id="SignalP"/>
    </source>
</evidence>
<keyword evidence="1" id="KW-1133">Transmembrane helix</keyword>
<protein>
    <submittedName>
        <fullName evidence="3">Uncharacterized protein</fullName>
    </submittedName>
</protein>
<dbReference type="Proteomes" id="UP001159427">
    <property type="component" value="Unassembled WGS sequence"/>
</dbReference>
<feature type="signal peptide" evidence="2">
    <location>
        <begin position="1"/>
        <end position="29"/>
    </location>
</feature>
<keyword evidence="2" id="KW-0732">Signal</keyword>
<feature type="chain" id="PRO_5046496091" evidence="2">
    <location>
        <begin position="30"/>
        <end position="489"/>
    </location>
</feature>
<evidence type="ECO:0000313" key="4">
    <source>
        <dbReference type="Proteomes" id="UP001159427"/>
    </source>
</evidence>
<gene>
    <name evidence="3" type="ORF">PEVE_00044498</name>
</gene>
<keyword evidence="1" id="KW-0472">Membrane</keyword>
<feature type="non-terminal residue" evidence="3">
    <location>
        <position position="1"/>
    </location>
</feature>
<sequence length="489" mass="53594">YQVLLSDWEIDMKFLMVALMLSLLWVADADVNQTTCIECSEVKALNLSCKDSMRQVPCSSQCFTAKGNITYFYKPDEVITTAIEERGCANCTDKEAICAAFNSSLGNMTLLDCDIECCSGNNCNMQNLTEVIPATPTTIPTQFPTAPVNQTTCIACSEIGPSNTTCNQSFFVVPCSYHCAVLRGKIEFYTNDEVTVVPIGTRGCFNCTDKEAFCPAFNSSLASANISLLACKIECCFGNNCNNLNFPALEENESVPIPVIPPPRVPSTEEKEESVQISISVTTNQYEWNFQTDKTFKEKTSSVTTSFCSQSRVKCALKEARRKRRALVDLYTADQVQLLPGYPRNASGSLQVAFYVQQPRGLFIGNASILPGETLVNIVKTYKSEMETAIGANISRVEAFIQSLLTATTTSPTTLPTTLPTKVPDSNDTTKWIAIGVGIGVFVLICFILLVTLWLKKKKNENIAVLPDKSLSMESLKRASMGLDNATHT</sequence>
<evidence type="ECO:0000256" key="1">
    <source>
        <dbReference type="SAM" id="Phobius"/>
    </source>
</evidence>
<keyword evidence="4" id="KW-1185">Reference proteome</keyword>
<comment type="caution">
    <text evidence="3">The sequence shown here is derived from an EMBL/GenBank/DDBJ whole genome shotgun (WGS) entry which is preliminary data.</text>
</comment>
<dbReference type="EMBL" id="CALNXI010000945">
    <property type="protein sequence ID" value="CAH3148126.1"/>
    <property type="molecule type" value="Genomic_DNA"/>
</dbReference>
<reference evidence="3 4" key="1">
    <citation type="submission" date="2022-05" db="EMBL/GenBank/DDBJ databases">
        <authorList>
            <consortium name="Genoscope - CEA"/>
            <person name="William W."/>
        </authorList>
    </citation>
    <scope>NUCLEOTIDE SEQUENCE [LARGE SCALE GENOMIC DNA]</scope>
</reference>
<keyword evidence="1" id="KW-0812">Transmembrane</keyword>
<organism evidence="3 4">
    <name type="scientific">Porites evermanni</name>
    <dbReference type="NCBI Taxonomy" id="104178"/>
    <lineage>
        <taxon>Eukaryota</taxon>
        <taxon>Metazoa</taxon>
        <taxon>Cnidaria</taxon>
        <taxon>Anthozoa</taxon>
        <taxon>Hexacorallia</taxon>
        <taxon>Scleractinia</taxon>
        <taxon>Fungiina</taxon>
        <taxon>Poritidae</taxon>
        <taxon>Porites</taxon>
    </lineage>
</organism>
<name>A0ABN8PQA0_9CNID</name>
<proteinExistence type="predicted"/>